<organism evidence="1 2">
    <name type="scientific">Microvirga terrestris</name>
    <dbReference type="NCBI Taxonomy" id="2791024"/>
    <lineage>
        <taxon>Bacteria</taxon>
        <taxon>Pseudomonadati</taxon>
        <taxon>Pseudomonadota</taxon>
        <taxon>Alphaproteobacteria</taxon>
        <taxon>Hyphomicrobiales</taxon>
        <taxon>Methylobacteriaceae</taxon>
        <taxon>Microvirga</taxon>
    </lineage>
</organism>
<protein>
    <submittedName>
        <fullName evidence="1">Uncharacterized protein</fullName>
    </submittedName>
</protein>
<dbReference type="Proteomes" id="UP000611708">
    <property type="component" value="Unassembled WGS sequence"/>
</dbReference>
<keyword evidence="2" id="KW-1185">Reference proteome</keyword>
<evidence type="ECO:0000313" key="1">
    <source>
        <dbReference type="EMBL" id="MBF9195420.1"/>
    </source>
</evidence>
<evidence type="ECO:0000313" key="2">
    <source>
        <dbReference type="Proteomes" id="UP000611708"/>
    </source>
</evidence>
<accession>A0ABS0HPL7</accession>
<comment type="caution">
    <text evidence="1">The sequence shown here is derived from an EMBL/GenBank/DDBJ whole genome shotgun (WGS) entry which is preliminary data.</text>
</comment>
<dbReference type="EMBL" id="JADQDN010000002">
    <property type="protein sequence ID" value="MBF9195420.1"/>
    <property type="molecule type" value="Genomic_DNA"/>
</dbReference>
<name>A0ABS0HPL7_9HYPH</name>
<reference evidence="1 2" key="1">
    <citation type="submission" date="2020-11" db="EMBL/GenBank/DDBJ databases">
        <authorList>
            <person name="Kim M.K."/>
        </authorList>
    </citation>
    <scope>NUCLEOTIDE SEQUENCE [LARGE SCALE GENOMIC DNA]</scope>
    <source>
        <strain evidence="1 2">BT290</strain>
    </source>
</reference>
<sequence>MDIVVGGRRYTTLLCSDVDADGMYLELREITDEGQPAVADIFYSDQTHDMALSAYRENIPLELIEWLIQQARERLIPRATTND</sequence>
<gene>
    <name evidence="1" type="ORF">I2H36_05195</name>
</gene>
<proteinExistence type="predicted"/>
<dbReference type="RefSeq" id="WP_196262810.1">
    <property type="nucleotide sequence ID" value="NZ_JADQDN010000002.1"/>
</dbReference>